<evidence type="ECO:0000256" key="1">
    <source>
        <dbReference type="ARBA" id="ARBA00012722"/>
    </source>
</evidence>
<dbReference type="Gene3D" id="1.10.287.610">
    <property type="entry name" value="Helix hairpin bin"/>
    <property type="match status" value="1"/>
</dbReference>
<dbReference type="Pfam" id="PF03120">
    <property type="entry name" value="OB_DNA_ligase"/>
    <property type="match status" value="1"/>
</dbReference>
<dbReference type="Pfam" id="PF14520">
    <property type="entry name" value="HHH_5"/>
    <property type="match status" value="1"/>
</dbReference>
<dbReference type="InterPro" id="IPR010994">
    <property type="entry name" value="RuvA_2-like"/>
</dbReference>
<accession>A0A644WAU4</accession>
<dbReference type="GO" id="GO:0005829">
    <property type="term" value="C:cytosol"/>
    <property type="evidence" value="ECO:0007669"/>
    <property type="project" value="TreeGrafter"/>
</dbReference>
<dbReference type="InterPro" id="IPR013839">
    <property type="entry name" value="DNAligase_adenylation"/>
</dbReference>
<proteinExistence type="inferred from homology"/>
<evidence type="ECO:0000256" key="6">
    <source>
        <dbReference type="ARBA" id="ARBA00022833"/>
    </source>
</evidence>
<dbReference type="CDD" id="cd17748">
    <property type="entry name" value="BRCT_DNA_ligase_like"/>
    <property type="match status" value="1"/>
</dbReference>
<dbReference type="Gene3D" id="3.30.470.30">
    <property type="entry name" value="DNA ligase/mRNA capping enzyme"/>
    <property type="match status" value="1"/>
</dbReference>
<dbReference type="Gene3D" id="2.40.50.140">
    <property type="entry name" value="Nucleic acid-binding proteins"/>
    <property type="match status" value="1"/>
</dbReference>
<keyword evidence="4" id="KW-0479">Metal-binding</keyword>
<evidence type="ECO:0000256" key="8">
    <source>
        <dbReference type="ARBA" id="ARBA00023027"/>
    </source>
</evidence>
<dbReference type="SMART" id="SM00532">
    <property type="entry name" value="LIGANc"/>
    <property type="match status" value="1"/>
</dbReference>
<dbReference type="InterPro" id="IPR033136">
    <property type="entry name" value="DNA_ligase_CS"/>
</dbReference>
<evidence type="ECO:0000256" key="5">
    <source>
        <dbReference type="ARBA" id="ARBA00022763"/>
    </source>
</evidence>
<dbReference type="HAMAP" id="MF_01588">
    <property type="entry name" value="DNA_ligase_A"/>
    <property type="match status" value="1"/>
</dbReference>
<dbReference type="Pfam" id="PF00533">
    <property type="entry name" value="BRCT"/>
    <property type="match status" value="1"/>
</dbReference>
<dbReference type="PROSITE" id="PS50172">
    <property type="entry name" value="BRCT"/>
    <property type="match status" value="1"/>
</dbReference>
<protein>
    <recommendedName>
        <fullName evidence="1">DNA ligase (NAD(+))</fullName>
        <ecNumber evidence="1">6.5.1.2</ecNumber>
    </recommendedName>
</protein>
<evidence type="ECO:0000256" key="10">
    <source>
        <dbReference type="ARBA" id="ARBA00034005"/>
    </source>
</evidence>
<keyword evidence="7" id="KW-0460">Magnesium</keyword>
<dbReference type="GO" id="GO:0003911">
    <property type="term" value="F:DNA ligase (NAD+) activity"/>
    <property type="evidence" value="ECO:0007669"/>
    <property type="project" value="UniProtKB-EC"/>
</dbReference>
<dbReference type="PROSITE" id="PS01056">
    <property type="entry name" value="DNA_LIGASE_N2"/>
    <property type="match status" value="1"/>
</dbReference>
<evidence type="ECO:0000256" key="9">
    <source>
        <dbReference type="ARBA" id="ARBA00023204"/>
    </source>
</evidence>
<dbReference type="SUPFAM" id="SSF50249">
    <property type="entry name" value="Nucleic acid-binding proteins"/>
    <property type="match status" value="1"/>
</dbReference>
<dbReference type="PIRSF" id="PIRSF001604">
    <property type="entry name" value="LigA"/>
    <property type="match status" value="1"/>
</dbReference>
<keyword evidence="9" id="KW-0234">DNA repair</keyword>
<keyword evidence="5" id="KW-0227">DNA damage</keyword>
<dbReference type="InterPro" id="IPR001357">
    <property type="entry name" value="BRCT_dom"/>
</dbReference>
<dbReference type="PANTHER" id="PTHR23389:SF9">
    <property type="entry name" value="DNA LIGASE"/>
    <property type="match status" value="1"/>
</dbReference>
<dbReference type="EMBL" id="VSSQ01000681">
    <property type="protein sequence ID" value="MPL99682.1"/>
    <property type="molecule type" value="Genomic_DNA"/>
</dbReference>
<organism evidence="12">
    <name type="scientific">bioreactor metagenome</name>
    <dbReference type="NCBI Taxonomy" id="1076179"/>
    <lineage>
        <taxon>unclassified sequences</taxon>
        <taxon>metagenomes</taxon>
        <taxon>ecological metagenomes</taxon>
    </lineage>
</organism>
<keyword evidence="2 12" id="KW-0436">Ligase</keyword>
<comment type="caution">
    <text evidence="12">The sequence shown here is derived from an EMBL/GenBank/DDBJ whole genome shotgun (WGS) entry which is preliminary data.</text>
</comment>
<dbReference type="PANTHER" id="PTHR23389">
    <property type="entry name" value="CHROMOSOME TRANSMISSION FIDELITY FACTOR 18"/>
    <property type="match status" value="1"/>
</dbReference>
<dbReference type="AlphaFoldDB" id="A0A644WAU4"/>
<evidence type="ECO:0000313" key="12">
    <source>
        <dbReference type="EMBL" id="MPL99682.1"/>
    </source>
</evidence>
<dbReference type="InterPro" id="IPR012340">
    <property type="entry name" value="NA-bd_OB-fold"/>
</dbReference>
<dbReference type="NCBIfam" id="NF005932">
    <property type="entry name" value="PRK07956.1"/>
    <property type="match status" value="1"/>
</dbReference>
<comment type="catalytic activity">
    <reaction evidence="10">
        <text>NAD(+) + (deoxyribonucleotide)n-3'-hydroxyl + 5'-phospho-(deoxyribonucleotide)m = (deoxyribonucleotide)n+m + AMP + beta-nicotinamide D-nucleotide.</text>
        <dbReference type="EC" id="6.5.1.2"/>
    </reaction>
</comment>
<name>A0A644WAU4_9ZZZZ</name>
<keyword evidence="8" id="KW-0520">NAD</keyword>
<keyword evidence="6" id="KW-0862">Zinc</keyword>
<dbReference type="EC" id="6.5.1.2" evidence="1"/>
<gene>
    <name evidence="12" type="primary">ligA_16</name>
    <name evidence="12" type="ORF">SDC9_45902</name>
</gene>
<dbReference type="SUPFAM" id="SSF52113">
    <property type="entry name" value="BRCT domain"/>
    <property type="match status" value="1"/>
</dbReference>
<sequence length="696" mass="76134">MNELEQEIHTLSEQLAAYQKAYYVDNRPLVSDLEYDRLFDRLVALEAKHPHLKRADSPTQRVGSDLDSTLGEVAHTIPVLSLDKAYSDGELLAWIEKTEAKIGEDVGIVIEEKIDGISIVLYYEDGLLVRAVTRGNGMVGNDVTANVKTIASIPLRLPTEANLAVRGEIYLPKANFATLNASLEVPFANPRNLAAGTIRRIKSSEVAKVPLQIFVYEGFSKDVVQSDHLQILSTLASYGFRLNPNLGYFAKDGVQARQALEAAGLSGFGGSFSDLASYIQEHTLKRSSLDYEIDGLVAKVNSVSAREMLGYTGHHPRWALAYKFESPQAQTVLQSIDVQVGRTGRVTPVARVTPVQVAGSTISNITLHNQDYINMLELGIGDTVEISRRGDVIPAVERVIEKNEASEGTYTMPSQCPVCNSVLQVHGAHTFCPNIACPAQVRGRIEFFIGKDGMDIESFGPETASVLIEMGYLKDVDDIYRIDYRKALAEQAGFGEKKIRLIEQGVQKSKSQPFRKVLVALGLPELGKKGAELLITHGITSMDALLDIAKRNDVERLTSIKQIGQKSANLYIEALSDPAMQQRIARLADVGLAMEERDQQMQKLDDSFSGQVWCVTGSFEHFNPRSLAMEEVTKRGGRTVSSVTGKTTHLLAGAGGGSKLESARALGVTVVDEETFLAMLKTNAGGEDQKQGEFVF</sequence>
<dbReference type="GO" id="GO:0006281">
    <property type="term" value="P:DNA repair"/>
    <property type="evidence" value="ECO:0007669"/>
    <property type="project" value="UniProtKB-KW"/>
</dbReference>
<dbReference type="InterPro" id="IPR013840">
    <property type="entry name" value="DNAligase_N"/>
</dbReference>
<dbReference type="CDD" id="cd00114">
    <property type="entry name" value="LIGANc"/>
    <property type="match status" value="1"/>
</dbReference>
<feature type="domain" description="BRCT" evidence="11">
    <location>
        <begin position="603"/>
        <end position="683"/>
    </location>
</feature>
<evidence type="ECO:0000256" key="7">
    <source>
        <dbReference type="ARBA" id="ARBA00022842"/>
    </source>
</evidence>
<evidence type="ECO:0000256" key="3">
    <source>
        <dbReference type="ARBA" id="ARBA00022705"/>
    </source>
</evidence>
<reference evidence="12" key="1">
    <citation type="submission" date="2019-08" db="EMBL/GenBank/DDBJ databases">
        <authorList>
            <person name="Kucharzyk K."/>
            <person name="Murdoch R.W."/>
            <person name="Higgins S."/>
            <person name="Loffler F."/>
        </authorList>
    </citation>
    <scope>NUCLEOTIDE SEQUENCE</scope>
</reference>
<evidence type="ECO:0000256" key="2">
    <source>
        <dbReference type="ARBA" id="ARBA00022598"/>
    </source>
</evidence>
<keyword evidence="3" id="KW-0235">DNA replication</keyword>
<dbReference type="GO" id="GO:0006260">
    <property type="term" value="P:DNA replication"/>
    <property type="evidence" value="ECO:0007669"/>
    <property type="project" value="UniProtKB-KW"/>
</dbReference>
<dbReference type="SUPFAM" id="SSF47781">
    <property type="entry name" value="RuvA domain 2-like"/>
    <property type="match status" value="1"/>
</dbReference>
<dbReference type="GO" id="GO:0046872">
    <property type="term" value="F:metal ion binding"/>
    <property type="evidence" value="ECO:0007669"/>
    <property type="project" value="UniProtKB-KW"/>
</dbReference>
<dbReference type="InterPro" id="IPR004150">
    <property type="entry name" value="NAD_DNA_ligase_OB"/>
</dbReference>
<dbReference type="SMART" id="SM00292">
    <property type="entry name" value="BRCT"/>
    <property type="match status" value="1"/>
</dbReference>
<dbReference type="NCBIfam" id="TIGR00575">
    <property type="entry name" value="dnlj"/>
    <property type="match status" value="1"/>
</dbReference>
<dbReference type="Gene3D" id="1.10.150.20">
    <property type="entry name" value="5' to 3' exonuclease, C-terminal subdomain"/>
    <property type="match status" value="2"/>
</dbReference>
<evidence type="ECO:0000259" key="11">
    <source>
        <dbReference type="PROSITE" id="PS50172"/>
    </source>
</evidence>
<dbReference type="InterPro" id="IPR001679">
    <property type="entry name" value="DNA_ligase"/>
</dbReference>
<evidence type="ECO:0000256" key="4">
    <source>
        <dbReference type="ARBA" id="ARBA00022723"/>
    </source>
</evidence>
<dbReference type="Pfam" id="PF01653">
    <property type="entry name" value="DNA_ligase_aden"/>
    <property type="match status" value="1"/>
</dbReference>
<dbReference type="Gene3D" id="3.40.50.10190">
    <property type="entry name" value="BRCT domain"/>
    <property type="match status" value="1"/>
</dbReference>
<dbReference type="SUPFAM" id="SSF56091">
    <property type="entry name" value="DNA ligase/mRNA capping enzyme, catalytic domain"/>
    <property type="match status" value="1"/>
</dbReference>
<dbReference type="InterPro" id="IPR036420">
    <property type="entry name" value="BRCT_dom_sf"/>
</dbReference>